<feature type="binding site" evidence="18">
    <location>
        <position position="154"/>
    </location>
    <ligand>
        <name>K(+)</name>
        <dbReference type="ChEBI" id="CHEBI:29103"/>
    </ligand>
</feature>
<evidence type="ECO:0000256" key="5">
    <source>
        <dbReference type="ARBA" id="ARBA00022723"/>
    </source>
</evidence>
<evidence type="ECO:0000256" key="14">
    <source>
        <dbReference type="ARBA" id="ARBA00025153"/>
    </source>
</evidence>
<dbReference type="PIRSF" id="PIRSF017184">
    <property type="entry name" value="Nnr"/>
    <property type="match status" value="1"/>
</dbReference>
<comment type="function">
    <text evidence="18">Catalyzes the epimerization of the S- and R-forms of NAD(P)HX, a damaged form of NAD(P)H that is a result of enzymatic or heat-dependent hydration. This is a prerequisite for the S-specific NAD(P)H-hydrate dehydratase to allow the repair of both epimers of NAD(P)HX.</text>
</comment>
<comment type="catalytic activity">
    <reaction evidence="16 17 19">
        <text>(6S)-NADPHX + ADP = AMP + phosphate + NADPH + H(+)</text>
        <dbReference type="Rhea" id="RHEA:32235"/>
        <dbReference type="ChEBI" id="CHEBI:15378"/>
        <dbReference type="ChEBI" id="CHEBI:43474"/>
        <dbReference type="ChEBI" id="CHEBI:57783"/>
        <dbReference type="ChEBI" id="CHEBI:64076"/>
        <dbReference type="ChEBI" id="CHEBI:456215"/>
        <dbReference type="ChEBI" id="CHEBI:456216"/>
        <dbReference type="EC" id="4.2.1.136"/>
    </reaction>
</comment>
<dbReference type="PANTHER" id="PTHR12592">
    <property type="entry name" value="ATP-DEPENDENT (S)-NAD(P)H-HYDRATE DEHYDRATASE FAMILY MEMBER"/>
    <property type="match status" value="1"/>
</dbReference>
<comment type="function">
    <text evidence="17">Catalyzes the dehydration of the S-form of NAD(P)HX at the expense of ADP, which is converted to AMP. Together with NAD(P)HX epimerase, which catalyzes the epimerization of the S- and R-forms, the enzyme allows the repair of both epimers of NAD(P)HX, a damaged form of NAD(P)H that is a result of enzymatic or heat-dependent hydration.</text>
</comment>
<evidence type="ECO:0000256" key="16">
    <source>
        <dbReference type="ARBA" id="ARBA00049209"/>
    </source>
</evidence>
<evidence type="ECO:0000256" key="11">
    <source>
        <dbReference type="ARBA" id="ARBA00023235"/>
    </source>
</evidence>
<evidence type="ECO:0000256" key="10">
    <source>
        <dbReference type="ARBA" id="ARBA00023027"/>
    </source>
</evidence>
<dbReference type="EC" id="5.1.99.6" evidence="19"/>
<sequence>MPEAILPHALLTPAEMAEADRAAIAAGRSGIGLMEAAGAAVARAACRFRPCRALVLAGPGNNGGDGYVAARLLEGRGWPVTVAAFGPPRPGSDAAVAASRWGGPVVAPTPALAARAGLVIDAVFGAGLSRALDPEVEAVLRAVRAPLLAVDVPSGVDGANGAVRGFAPQAAVTVTFFRRKPGHLLLPGRDLCGEVVLADIGLPDAVLGPIAPRTFENWPGENRPGENRPGENRPGLWRLPALTAESHKYRRGHLTIVGSDGMTGAARLVAGAARRAGVGLATIAAPDAAAAAVYRNDLPGTIVVEEGIGELLADERRHAWVIGPGLPPAPATRAALRQLVEAGRAVVADAGALTACAGDPAGLRGVAIATPHAGEFARVFGEAGEDRLAAARRAAAAFGGVLVLKGPDTVIAAPDGRAAINADAPPSLATAGTGDVLAGIAGSLLAQGMPPFEAAAAAVWLHGAAARRCDQHGMLAEDVIGALPGALAAAV</sequence>
<dbReference type="GO" id="GO:0110051">
    <property type="term" value="P:metabolite repair"/>
    <property type="evidence" value="ECO:0007669"/>
    <property type="project" value="TreeGrafter"/>
</dbReference>
<gene>
    <name evidence="18" type="primary">nnrE</name>
    <name evidence="17" type="synonym">nnrD</name>
    <name evidence="23" type="ORF">M0638_12700</name>
</gene>
<evidence type="ECO:0000256" key="6">
    <source>
        <dbReference type="ARBA" id="ARBA00022741"/>
    </source>
</evidence>
<dbReference type="Gene3D" id="3.40.1190.20">
    <property type="match status" value="1"/>
</dbReference>
<feature type="binding site" evidence="18">
    <location>
        <position position="62"/>
    </location>
    <ligand>
        <name>K(+)</name>
        <dbReference type="ChEBI" id="CHEBI:29103"/>
    </ligand>
</feature>
<evidence type="ECO:0000256" key="15">
    <source>
        <dbReference type="ARBA" id="ARBA00048238"/>
    </source>
</evidence>
<dbReference type="InterPro" id="IPR036652">
    <property type="entry name" value="YjeF_N_dom_sf"/>
</dbReference>
<dbReference type="GO" id="GO:0046872">
    <property type="term" value="F:metal ion binding"/>
    <property type="evidence" value="ECO:0007669"/>
    <property type="project" value="UniProtKB-UniRule"/>
</dbReference>
<dbReference type="HAMAP" id="MF_01965">
    <property type="entry name" value="NADHX_dehydratase"/>
    <property type="match status" value="1"/>
</dbReference>
<feature type="domain" description="YjeF C-terminal" evidence="21">
    <location>
        <begin position="231"/>
        <end position="490"/>
    </location>
</feature>
<comment type="cofactor">
    <cofactor evidence="18 19">
        <name>K(+)</name>
        <dbReference type="ChEBI" id="CHEBI:29103"/>
    </cofactor>
    <text evidence="18 19">Binds 1 potassium ion per subunit.</text>
</comment>
<comment type="similarity">
    <text evidence="4 19">In the C-terminal section; belongs to the NnrD/CARKD family.</text>
</comment>
<name>A0A9X1Y772_9PROT</name>
<dbReference type="EC" id="4.2.1.136" evidence="19"/>
<evidence type="ECO:0000256" key="3">
    <source>
        <dbReference type="ARBA" id="ARBA00006001"/>
    </source>
</evidence>
<feature type="domain" description="YjeF N-terminal" evidence="22">
    <location>
        <begin position="16"/>
        <end position="208"/>
    </location>
</feature>
<dbReference type="PROSITE" id="PS51385">
    <property type="entry name" value="YJEF_N"/>
    <property type="match status" value="1"/>
</dbReference>
<comment type="function">
    <text evidence="14 19">Bifunctional enzyme that catalyzes the epimerization of the S- and R-forms of NAD(P)HX and the dehydration of the S-form of NAD(P)HX at the expense of ADP, which is converted to AMP. This allows the repair of both epimers of NAD(P)HX, a damaged form of NAD(P)H that is a result of enzymatic or heat-dependent hydration.</text>
</comment>
<dbReference type="GO" id="GO:0005524">
    <property type="term" value="F:ATP binding"/>
    <property type="evidence" value="ECO:0007669"/>
    <property type="project" value="UniProtKB-UniRule"/>
</dbReference>
<organism evidence="23 24">
    <name type="scientific">Roseomonas acroporae</name>
    <dbReference type="NCBI Taxonomy" id="2937791"/>
    <lineage>
        <taxon>Bacteria</taxon>
        <taxon>Pseudomonadati</taxon>
        <taxon>Pseudomonadota</taxon>
        <taxon>Alphaproteobacteria</taxon>
        <taxon>Acetobacterales</taxon>
        <taxon>Roseomonadaceae</taxon>
        <taxon>Roseomonas</taxon>
    </lineage>
</organism>
<evidence type="ECO:0000256" key="7">
    <source>
        <dbReference type="ARBA" id="ARBA00022840"/>
    </source>
</evidence>
<dbReference type="GO" id="GO:0052856">
    <property type="term" value="F:NAD(P)HX epimerase activity"/>
    <property type="evidence" value="ECO:0007669"/>
    <property type="project" value="UniProtKB-UniRule"/>
</dbReference>
<feature type="binding site" evidence="17">
    <location>
        <position position="325"/>
    </location>
    <ligand>
        <name>(6S)-NADPHX</name>
        <dbReference type="ChEBI" id="CHEBI:64076"/>
    </ligand>
</feature>
<evidence type="ECO:0000256" key="13">
    <source>
        <dbReference type="ARBA" id="ARBA00023268"/>
    </source>
</evidence>
<feature type="binding site" evidence="17">
    <location>
        <position position="265"/>
    </location>
    <ligand>
        <name>(6S)-NADPHX</name>
        <dbReference type="ChEBI" id="CHEBI:64076"/>
    </ligand>
</feature>
<dbReference type="Gene3D" id="3.40.50.10260">
    <property type="entry name" value="YjeF N-terminal domain"/>
    <property type="match status" value="1"/>
</dbReference>
<dbReference type="RefSeq" id="WP_248667368.1">
    <property type="nucleotide sequence ID" value="NZ_JALPRX010000054.1"/>
</dbReference>
<comment type="caution">
    <text evidence="18">Lacks conserved residue(s) required for the propagation of feature annotation.</text>
</comment>
<dbReference type="NCBIfam" id="TIGR00197">
    <property type="entry name" value="yjeF_nterm"/>
    <property type="match status" value="1"/>
</dbReference>
<dbReference type="InterPro" id="IPR004443">
    <property type="entry name" value="YjeF_N_dom"/>
</dbReference>
<comment type="subunit">
    <text evidence="17">Homotetramer.</text>
</comment>
<protein>
    <recommendedName>
        <fullName evidence="19">Bifunctional NAD(P)H-hydrate repair enzyme</fullName>
    </recommendedName>
    <alternativeName>
        <fullName evidence="19">Nicotinamide nucleotide repair protein</fullName>
    </alternativeName>
    <domain>
        <recommendedName>
            <fullName evidence="19">ADP-dependent (S)-NAD(P)H-hydrate dehydratase</fullName>
            <ecNumber evidence="19">4.2.1.136</ecNumber>
        </recommendedName>
        <alternativeName>
            <fullName evidence="19">ADP-dependent NAD(P)HX dehydratase</fullName>
        </alternativeName>
    </domain>
    <domain>
        <recommendedName>
            <fullName evidence="19">NAD(P)H-hydrate epimerase</fullName>
            <ecNumber evidence="19">5.1.99.6</ecNumber>
        </recommendedName>
    </domain>
</protein>
<keyword evidence="13" id="KW-0511">Multifunctional enzyme</keyword>
<dbReference type="GO" id="GO:0046496">
    <property type="term" value="P:nicotinamide nucleotide metabolic process"/>
    <property type="evidence" value="ECO:0007669"/>
    <property type="project" value="UniProtKB-UniRule"/>
</dbReference>
<evidence type="ECO:0000256" key="4">
    <source>
        <dbReference type="ARBA" id="ARBA00009524"/>
    </source>
</evidence>
<comment type="similarity">
    <text evidence="18">Belongs to the NnrE/AIBP family.</text>
</comment>
<dbReference type="PROSITE" id="PS51383">
    <property type="entry name" value="YJEF_C_3"/>
    <property type="match status" value="1"/>
</dbReference>
<evidence type="ECO:0000259" key="22">
    <source>
        <dbReference type="PROSITE" id="PS51385"/>
    </source>
</evidence>
<dbReference type="InterPro" id="IPR029056">
    <property type="entry name" value="Ribokinase-like"/>
</dbReference>
<comment type="similarity">
    <text evidence="3 19">In the N-terminal section; belongs to the NnrE/AIBP family.</text>
</comment>
<dbReference type="NCBIfam" id="TIGR00196">
    <property type="entry name" value="yjeF_cterm"/>
    <property type="match status" value="1"/>
</dbReference>
<feature type="region of interest" description="Disordered" evidence="20">
    <location>
        <begin position="216"/>
        <end position="235"/>
    </location>
</feature>
<evidence type="ECO:0000256" key="18">
    <source>
        <dbReference type="HAMAP-Rule" id="MF_01966"/>
    </source>
</evidence>
<keyword evidence="10 17" id="KW-0520">NAD</keyword>
<evidence type="ECO:0000256" key="2">
    <source>
        <dbReference type="ARBA" id="ARBA00000909"/>
    </source>
</evidence>
<keyword evidence="9 18" id="KW-0630">Potassium</keyword>
<feature type="binding site" evidence="18">
    <location>
        <position position="151"/>
    </location>
    <ligand>
        <name>(6S)-NADPHX</name>
        <dbReference type="ChEBI" id="CHEBI:64076"/>
    </ligand>
</feature>
<feature type="binding site" evidence="18">
    <location>
        <begin position="61"/>
        <end position="65"/>
    </location>
    <ligand>
        <name>(6S)-NADPHX</name>
        <dbReference type="ChEBI" id="CHEBI:64076"/>
    </ligand>
</feature>
<comment type="catalytic activity">
    <reaction evidence="15 17 19">
        <text>(6S)-NADHX + ADP = AMP + phosphate + NADH + H(+)</text>
        <dbReference type="Rhea" id="RHEA:32223"/>
        <dbReference type="ChEBI" id="CHEBI:15378"/>
        <dbReference type="ChEBI" id="CHEBI:43474"/>
        <dbReference type="ChEBI" id="CHEBI:57945"/>
        <dbReference type="ChEBI" id="CHEBI:64074"/>
        <dbReference type="ChEBI" id="CHEBI:456215"/>
        <dbReference type="ChEBI" id="CHEBI:456216"/>
        <dbReference type="EC" id="4.2.1.136"/>
    </reaction>
</comment>
<comment type="catalytic activity">
    <reaction evidence="2 18 19">
        <text>(6R)-NADPHX = (6S)-NADPHX</text>
        <dbReference type="Rhea" id="RHEA:32227"/>
        <dbReference type="ChEBI" id="CHEBI:64076"/>
        <dbReference type="ChEBI" id="CHEBI:64077"/>
        <dbReference type="EC" id="5.1.99.6"/>
    </reaction>
</comment>
<keyword evidence="6 17" id="KW-0547">Nucleotide-binding</keyword>
<comment type="cofactor">
    <cofactor evidence="17">
        <name>Mg(2+)</name>
        <dbReference type="ChEBI" id="CHEBI:18420"/>
    </cofactor>
</comment>
<reference evidence="23" key="1">
    <citation type="submission" date="2022-04" db="EMBL/GenBank/DDBJ databases">
        <title>Roseomonas acroporae sp. nov., isolated from coral Acropora digitifera.</title>
        <authorList>
            <person name="Sun H."/>
        </authorList>
    </citation>
    <scope>NUCLEOTIDE SEQUENCE</scope>
    <source>
        <strain evidence="23">NAR14</strain>
    </source>
</reference>
<evidence type="ECO:0000259" key="21">
    <source>
        <dbReference type="PROSITE" id="PS51383"/>
    </source>
</evidence>
<comment type="similarity">
    <text evidence="17">Belongs to the NnrD/CARKD family.</text>
</comment>
<evidence type="ECO:0000256" key="12">
    <source>
        <dbReference type="ARBA" id="ARBA00023239"/>
    </source>
</evidence>
<keyword evidence="12 17" id="KW-0456">Lyase</keyword>
<keyword evidence="8 17" id="KW-0521">NADP</keyword>
<feature type="binding site" evidence="17">
    <location>
        <position position="434"/>
    </location>
    <ligand>
        <name>AMP</name>
        <dbReference type="ChEBI" id="CHEBI:456215"/>
    </ligand>
</feature>
<proteinExistence type="inferred from homology"/>
<feature type="binding site" evidence="17">
    <location>
        <begin position="405"/>
        <end position="409"/>
    </location>
    <ligand>
        <name>AMP</name>
        <dbReference type="ChEBI" id="CHEBI:456215"/>
    </ligand>
</feature>
<feature type="binding site" evidence="17">
    <location>
        <position position="372"/>
    </location>
    <ligand>
        <name>(6S)-NADPHX</name>
        <dbReference type="ChEBI" id="CHEBI:64076"/>
    </ligand>
</feature>
<dbReference type="InterPro" id="IPR030677">
    <property type="entry name" value="Nnr"/>
</dbReference>
<dbReference type="Proteomes" id="UP001139516">
    <property type="component" value="Unassembled WGS sequence"/>
</dbReference>
<dbReference type="Pfam" id="PF03853">
    <property type="entry name" value="YjeF_N"/>
    <property type="match status" value="1"/>
</dbReference>
<accession>A0A9X1Y772</accession>
<evidence type="ECO:0000256" key="20">
    <source>
        <dbReference type="SAM" id="MobiDB-lite"/>
    </source>
</evidence>
<dbReference type="SUPFAM" id="SSF53613">
    <property type="entry name" value="Ribokinase-like"/>
    <property type="match status" value="1"/>
</dbReference>
<evidence type="ECO:0000256" key="19">
    <source>
        <dbReference type="PIRNR" id="PIRNR017184"/>
    </source>
</evidence>
<dbReference type="HAMAP" id="MF_01966">
    <property type="entry name" value="NADHX_epimerase"/>
    <property type="match status" value="1"/>
</dbReference>
<evidence type="ECO:0000313" key="24">
    <source>
        <dbReference type="Proteomes" id="UP001139516"/>
    </source>
</evidence>
<keyword evidence="7 17" id="KW-0067">ATP-binding</keyword>
<feature type="binding site" evidence="17">
    <location>
        <position position="435"/>
    </location>
    <ligand>
        <name>(6S)-NADPHX</name>
        <dbReference type="ChEBI" id="CHEBI:64076"/>
    </ligand>
</feature>
<dbReference type="CDD" id="cd01171">
    <property type="entry name" value="YXKO-related"/>
    <property type="match status" value="1"/>
</dbReference>
<dbReference type="InterPro" id="IPR000631">
    <property type="entry name" value="CARKD"/>
</dbReference>
<evidence type="ECO:0000256" key="9">
    <source>
        <dbReference type="ARBA" id="ARBA00022958"/>
    </source>
</evidence>
<evidence type="ECO:0000313" key="23">
    <source>
        <dbReference type="EMBL" id="MCK8785244.1"/>
    </source>
</evidence>
<dbReference type="SUPFAM" id="SSF64153">
    <property type="entry name" value="YjeF N-terminal domain-like"/>
    <property type="match status" value="1"/>
</dbReference>
<evidence type="ECO:0000256" key="17">
    <source>
        <dbReference type="HAMAP-Rule" id="MF_01965"/>
    </source>
</evidence>
<dbReference type="GO" id="GO:0052855">
    <property type="term" value="F:ADP-dependent NAD(P)H-hydrate dehydratase activity"/>
    <property type="evidence" value="ECO:0007669"/>
    <property type="project" value="UniProtKB-UniRule"/>
</dbReference>
<feature type="binding site" evidence="18">
    <location>
        <begin position="125"/>
        <end position="131"/>
    </location>
    <ligand>
        <name>(6S)-NADPHX</name>
        <dbReference type="ChEBI" id="CHEBI:64076"/>
    </ligand>
</feature>
<feature type="binding site" evidence="18">
    <location>
        <position position="121"/>
    </location>
    <ligand>
        <name>K(+)</name>
        <dbReference type="ChEBI" id="CHEBI:29103"/>
    </ligand>
</feature>
<keyword evidence="11 18" id="KW-0413">Isomerase</keyword>
<dbReference type="Pfam" id="PF01256">
    <property type="entry name" value="Carb_kinase"/>
    <property type="match status" value="1"/>
</dbReference>
<dbReference type="PANTHER" id="PTHR12592:SF0">
    <property type="entry name" value="ATP-DEPENDENT (S)-NAD(P)H-HYDRATE DEHYDRATASE"/>
    <property type="match status" value="1"/>
</dbReference>
<keyword evidence="5 18" id="KW-0479">Metal-binding</keyword>
<comment type="caution">
    <text evidence="23">The sequence shown here is derived from an EMBL/GenBank/DDBJ whole genome shotgun (WGS) entry which is preliminary data.</text>
</comment>
<evidence type="ECO:0000256" key="8">
    <source>
        <dbReference type="ARBA" id="ARBA00022857"/>
    </source>
</evidence>
<evidence type="ECO:0000256" key="1">
    <source>
        <dbReference type="ARBA" id="ARBA00000013"/>
    </source>
</evidence>
<dbReference type="EMBL" id="JALPRX010000054">
    <property type="protein sequence ID" value="MCK8785244.1"/>
    <property type="molecule type" value="Genomic_DNA"/>
</dbReference>
<dbReference type="AlphaFoldDB" id="A0A9X1Y772"/>
<comment type="catalytic activity">
    <reaction evidence="1 18 19">
        <text>(6R)-NADHX = (6S)-NADHX</text>
        <dbReference type="Rhea" id="RHEA:32215"/>
        <dbReference type="ChEBI" id="CHEBI:64074"/>
        <dbReference type="ChEBI" id="CHEBI:64075"/>
        <dbReference type="EC" id="5.1.99.6"/>
    </reaction>
</comment>
<keyword evidence="24" id="KW-1185">Reference proteome</keyword>